<feature type="region of interest" description="Disordered" evidence="1">
    <location>
        <begin position="96"/>
        <end position="134"/>
    </location>
</feature>
<proteinExistence type="predicted"/>
<dbReference type="Proteomes" id="UP001159427">
    <property type="component" value="Unassembled WGS sequence"/>
</dbReference>
<sequence length="472" mass="50037">MENENSCEPLGPDDRQALEYVIANSLNSLKKTLCEVVEGWNNSLQEYVQAEKKKNSKASSTKEGKLLSSSSLQLEGKSTESLNQLNKPTDMVLGVSMNSTENRSPSLTPWGSRSASPYLTPDTNEPAGEAFSSSDMEVLQVTSSFRPITHVAMNVATPSDSPTQGILPVGGVVSGHSFLPGLKSDHFARVKLQKNAGGSYKAFVVSGPCGEEVPFVTKKDKECSGVTVDGEKEPYGAGVDIAVVSAGAKEGDAKGPPEVKMGGAKDPPGVNLDCANEPPGVKMDSEKNSSGVKMDDEKEPPELRLDGAEETTDRDIVKKKEEERSSWYVIEGENQDSSILDDVRDTKGQQSVSRDHFCPSAETKLKEAAVKSQEDAPTVVKANAFSLGHRRVVSSPSMIAVSPPESNLLGVVSDVSGGAHLQRSRSDSELSAHVKQRGTQVLVSAGAKEGDAKGPPEVKMGGAKDPPGVNLD</sequence>
<feature type="compositionally biased region" description="Basic and acidic residues" evidence="1">
    <location>
        <begin position="283"/>
        <end position="318"/>
    </location>
</feature>
<feature type="region of interest" description="Disordered" evidence="1">
    <location>
        <begin position="249"/>
        <end position="318"/>
    </location>
</feature>
<reference evidence="2 3" key="1">
    <citation type="submission" date="2022-05" db="EMBL/GenBank/DDBJ databases">
        <authorList>
            <consortium name="Genoscope - CEA"/>
            <person name="William W."/>
        </authorList>
    </citation>
    <scope>NUCLEOTIDE SEQUENCE [LARGE SCALE GENOMIC DNA]</scope>
</reference>
<evidence type="ECO:0000313" key="3">
    <source>
        <dbReference type="Proteomes" id="UP001159427"/>
    </source>
</evidence>
<evidence type="ECO:0000256" key="1">
    <source>
        <dbReference type="SAM" id="MobiDB-lite"/>
    </source>
</evidence>
<feature type="region of interest" description="Disordered" evidence="1">
    <location>
        <begin position="49"/>
        <end position="82"/>
    </location>
</feature>
<name>A0ABN8QP67_9CNID</name>
<keyword evidence="3" id="KW-1185">Reference proteome</keyword>
<feature type="region of interest" description="Disordered" evidence="1">
    <location>
        <begin position="442"/>
        <end position="472"/>
    </location>
</feature>
<feature type="compositionally biased region" description="Polar residues" evidence="1">
    <location>
        <begin position="96"/>
        <end position="123"/>
    </location>
</feature>
<dbReference type="EMBL" id="CALNXI010001411">
    <property type="protein sequence ID" value="CAH3168185.1"/>
    <property type="molecule type" value="Genomic_DNA"/>
</dbReference>
<comment type="caution">
    <text evidence="2">The sequence shown here is derived from an EMBL/GenBank/DDBJ whole genome shotgun (WGS) entry which is preliminary data.</text>
</comment>
<evidence type="ECO:0000313" key="2">
    <source>
        <dbReference type="EMBL" id="CAH3168185.1"/>
    </source>
</evidence>
<organism evidence="2 3">
    <name type="scientific">Porites evermanni</name>
    <dbReference type="NCBI Taxonomy" id="104178"/>
    <lineage>
        <taxon>Eukaryota</taxon>
        <taxon>Metazoa</taxon>
        <taxon>Cnidaria</taxon>
        <taxon>Anthozoa</taxon>
        <taxon>Hexacorallia</taxon>
        <taxon>Scleractinia</taxon>
        <taxon>Fungiina</taxon>
        <taxon>Poritidae</taxon>
        <taxon>Porites</taxon>
    </lineage>
</organism>
<protein>
    <submittedName>
        <fullName evidence="2">Uncharacterized protein</fullName>
    </submittedName>
</protein>
<gene>
    <name evidence="2" type="ORF">PEVE_00006414</name>
</gene>
<accession>A0ABN8QP67</accession>